<sequence length="146" mass="15947">MRDYTERDATFSKELKAIGETGAGKQDTDARSAPSLETLRGVVKKGLRLEEMLNRIVQGVEGGLWEPWLTAFGFELRGVNYAKTGARNARLALDMSLGSKAHALFANAGVGNWRSQVARDCAQVQIDKPTETTPAKAYAIFFLDAP</sequence>
<reference evidence="2" key="2">
    <citation type="submission" date="2023-07" db="EMBL/GenBank/DDBJ databases">
        <title>Duganella aceri sp. nov., isolated from tree sap.</title>
        <authorList>
            <person name="Kim I.S."/>
        </authorList>
    </citation>
    <scope>NUCLEOTIDE SEQUENCE [LARGE SCALE GENOMIC DNA]</scope>
    <source>
        <strain evidence="2">SAP-35</strain>
    </source>
</reference>
<keyword evidence="2" id="KW-1185">Reference proteome</keyword>
<gene>
    <name evidence="1" type="ORF">GW587_19195</name>
</gene>
<reference evidence="1 2" key="1">
    <citation type="submission" date="2020-01" db="EMBL/GenBank/DDBJ databases">
        <authorList>
            <person name="Lee S.D."/>
        </authorList>
    </citation>
    <scope>NUCLEOTIDE SEQUENCE [LARGE SCALE GENOMIC DNA]</scope>
    <source>
        <strain evidence="1 2">SAP-35</strain>
    </source>
</reference>
<organism evidence="1 2">
    <name type="scientific">Duganella aceris</name>
    <dbReference type="NCBI Taxonomy" id="2703883"/>
    <lineage>
        <taxon>Bacteria</taxon>
        <taxon>Pseudomonadati</taxon>
        <taxon>Pseudomonadota</taxon>
        <taxon>Betaproteobacteria</taxon>
        <taxon>Burkholderiales</taxon>
        <taxon>Oxalobacteraceae</taxon>
        <taxon>Telluria group</taxon>
        <taxon>Duganella</taxon>
    </lineage>
</organism>
<evidence type="ECO:0000313" key="1">
    <source>
        <dbReference type="EMBL" id="NGZ86373.1"/>
    </source>
</evidence>
<name>A0ABX0FP29_9BURK</name>
<dbReference type="Proteomes" id="UP000666369">
    <property type="component" value="Unassembled WGS sequence"/>
</dbReference>
<dbReference type="EMBL" id="JAADJT010000008">
    <property type="protein sequence ID" value="NGZ86373.1"/>
    <property type="molecule type" value="Genomic_DNA"/>
</dbReference>
<evidence type="ECO:0000313" key="2">
    <source>
        <dbReference type="Proteomes" id="UP000666369"/>
    </source>
</evidence>
<protein>
    <submittedName>
        <fullName evidence="1">Uncharacterized protein</fullName>
    </submittedName>
</protein>
<comment type="caution">
    <text evidence="1">The sequence shown here is derived from an EMBL/GenBank/DDBJ whole genome shotgun (WGS) entry which is preliminary data.</text>
</comment>
<accession>A0ABX0FP29</accession>
<proteinExistence type="predicted"/>